<gene>
    <name evidence="5" type="primary">rcaC</name>
    <name evidence="5" type="ORF">EPIR_3165</name>
</gene>
<keyword evidence="3" id="KW-1133">Transmembrane helix</keyword>
<protein>
    <submittedName>
        <fullName evidence="5">Protein rcaC</fullName>
    </submittedName>
</protein>
<evidence type="ECO:0000313" key="5">
    <source>
        <dbReference type="EMBL" id="CCG88528.1"/>
    </source>
</evidence>
<dbReference type="Pfam" id="PF00486">
    <property type="entry name" value="Trans_reg_C"/>
    <property type="match status" value="1"/>
</dbReference>
<dbReference type="Proteomes" id="UP000018217">
    <property type="component" value="Unassembled WGS sequence"/>
</dbReference>
<evidence type="ECO:0000259" key="4">
    <source>
        <dbReference type="PROSITE" id="PS51755"/>
    </source>
</evidence>
<reference evidence="5 6" key="1">
    <citation type="journal article" date="2013" name="Syst. Appl. Microbiol.">
        <title>Phylogenetic position and virulence apparatus of the pear flower necrosis pathogen Erwinia piriflorinigrans CFBP 5888T as assessed by comparative genomics.</title>
        <authorList>
            <person name="Smits T.H."/>
            <person name="Rezzonico F."/>
            <person name="Lopez M.M."/>
            <person name="Blom J."/>
            <person name="Goesmann A."/>
            <person name="Frey J.E."/>
            <person name="Duffy B."/>
        </authorList>
    </citation>
    <scope>NUCLEOTIDE SEQUENCE [LARGE SCALE GENOMIC DNA]</scope>
    <source>
        <strain evidence="6">CFBP5888</strain>
    </source>
</reference>
<evidence type="ECO:0000256" key="2">
    <source>
        <dbReference type="PROSITE-ProRule" id="PRU01091"/>
    </source>
</evidence>
<dbReference type="RefSeq" id="WP_023656290.1">
    <property type="nucleotide sequence ID" value="NZ_CAHS01000021.1"/>
</dbReference>
<dbReference type="EMBL" id="CAHS01000021">
    <property type="protein sequence ID" value="CCG88528.1"/>
    <property type="molecule type" value="Genomic_DNA"/>
</dbReference>
<feature type="domain" description="OmpR/PhoB-type" evidence="4">
    <location>
        <begin position="10"/>
        <end position="113"/>
    </location>
</feature>
<keyword evidence="3" id="KW-0472">Membrane</keyword>
<comment type="caution">
    <text evidence="5">The sequence shown here is derived from an EMBL/GenBank/DDBJ whole genome shotgun (WGS) entry which is preliminary data.</text>
</comment>
<dbReference type="GO" id="GO:0006355">
    <property type="term" value="P:regulation of DNA-templated transcription"/>
    <property type="evidence" value="ECO:0007669"/>
    <property type="project" value="InterPro"/>
</dbReference>
<evidence type="ECO:0000256" key="3">
    <source>
        <dbReference type="SAM" id="Phobius"/>
    </source>
</evidence>
<dbReference type="OrthoDB" id="7003224at2"/>
<accession>V5ZAY7</accession>
<dbReference type="STRING" id="1161919.EPIR_3165"/>
<dbReference type="GO" id="GO:0003677">
    <property type="term" value="F:DNA binding"/>
    <property type="evidence" value="ECO:0007669"/>
    <property type="project" value="UniProtKB-UniRule"/>
</dbReference>
<dbReference type="GO" id="GO:0000160">
    <property type="term" value="P:phosphorelay signal transduction system"/>
    <property type="evidence" value="ECO:0007669"/>
    <property type="project" value="InterPro"/>
</dbReference>
<feature type="DNA-binding region" description="OmpR/PhoB-type" evidence="2">
    <location>
        <begin position="10"/>
        <end position="113"/>
    </location>
</feature>
<feature type="transmembrane region" description="Helical" evidence="3">
    <location>
        <begin position="179"/>
        <end position="196"/>
    </location>
</feature>
<organism evidence="5 6">
    <name type="scientific">Erwinia piriflorinigrans CFBP 5888</name>
    <dbReference type="NCBI Taxonomy" id="1161919"/>
    <lineage>
        <taxon>Bacteria</taxon>
        <taxon>Pseudomonadati</taxon>
        <taxon>Pseudomonadota</taxon>
        <taxon>Gammaproteobacteria</taxon>
        <taxon>Enterobacterales</taxon>
        <taxon>Erwiniaceae</taxon>
        <taxon>Erwinia</taxon>
    </lineage>
</organism>
<dbReference type="InterPro" id="IPR016032">
    <property type="entry name" value="Sig_transdc_resp-reg_C-effctor"/>
</dbReference>
<evidence type="ECO:0000313" key="6">
    <source>
        <dbReference type="Proteomes" id="UP000018217"/>
    </source>
</evidence>
<dbReference type="SUPFAM" id="SSF46894">
    <property type="entry name" value="C-terminal effector domain of the bipartite response regulators"/>
    <property type="match status" value="1"/>
</dbReference>
<dbReference type="PROSITE" id="PS51755">
    <property type="entry name" value="OMPR_PHOB"/>
    <property type="match status" value="1"/>
</dbReference>
<dbReference type="AlphaFoldDB" id="V5ZAY7"/>
<proteinExistence type="predicted"/>
<keyword evidence="3" id="KW-0812">Transmembrane</keyword>
<dbReference type="InterPro" id="IPR036388">
    <property type="entry name" value="WH-like_DNA-bd_sf"/>
</dbReference>
<dbReference type="Gene3D" id="1.10.10.10">
    <property type="entry name" value="Winged helix-like DNA-binding domain superfamily/Winged helix DNA-binding domain"/>
    <property type="match status" value="1"/>
</dbReference>
<name>V5ZAY7_9GAMM</name>
<keyword evidence="6" id="KW-1185">Reference proteome</keyword>
<dbReference type="InterPro" id="IPR001867">
    <property type="entry name" value="OmpR/PhoB-type_DNA-bd"/>
</dbReference>
<dbReference type="SMART" id="SM00862">
    <property type="entry name" value="Trans_reg_C"/>
    <property type="match status" value="1"/>
</dbReference>
<evidence type="ECO:0000256" key="1">
    <source>
        <dbReference type="ARBA" id="ARBA00023125"/>
    </source>
</evidence>
<sequence>MTDPNEDTSQGVYLIGDEIEFYSDSHLLRSRNGQKEHTLFSTASRCLEMLLLNHGTTIPKYDLMTFAWREHGLNVSANTFYQNISSLRKAIAEFLPDEDIIVTVKRAGLLIPLTIEIIKIEEQTETSGNVADNCNHDSAENNDYLTSGQQDSSIAEVAVLPNAVANATLTRKKYRWSQLWLGVMLLALIGLAYRVINHNREKNSQEIPFQNYVLYKRLDSHCKIYVNPDAGRIDTTNKYLNIKASECKGYESIYVTLFEGSVKSSALYCSIKEKKYISCISEYFARNQK</sequence>
<keyword evidence="1 2" id="KW-0238">DNA-binding</keyword>